<feature type="compositionally biased region" description="Acidic residues" evidence="1">
    <location>
        <begin position="53"/>
        <end position="62"/>
    </location>
</feature>
<feature type="region of interest" description="Disordered" evidence="1">
    <location>
        <begin position="49"/>
        <end position="81"/>
    </location>
</feature>
<sequence length="225" mass="24126">MFELHRRYGSREVMELLTEMEIVNVDAGGPSSSSRGGAGAIIAAPIQIATPEGGDDDSDEDFVGNTDESSESSDGSEFVPKSQARQGFLLPAPSPIPDLSSVGSHFHTLNLEDMAEEQREEFGGGGEDYDLDGGSEFQVGHRFSTREAVHMAGGAEVWWTARLSGTINVLRSRSVRRQTNLQLHLADNKGQSFRAHSGVAICPSTELLLHAILQEGLVGQAEGNC</sequence>
<accession>A0ABU6UMM1</accession>
<keyword evidence="3" id="KW-1185">Reference proteome</keyword>
<evidence type="ECO:0000256" key="1">
    <source>
        <dbReference type="SAM" id="MobiDB-lite"/>
    </source>
</evidence>
<gene>
    <name evidence="2" type="ORF">PIB30_069642</name>
</gene>
<dbReference type="EMBL" id="JASCZI010121598">
    <property type="protein sequence ID" value="MED6162351.1"/>
    <property type="molecule type" value="Genomic_DNA"/>
</dbReference>
<reference evidence="2 3" key="1">
    <citation type="journal article" date="2023" name="Plants (Basel)">
        <title>Bridging the Gap: Combining Genomics and Transcriptomics Approaches to Understand Stylosanthes scabra, an Orphan Legume from the Brazilian Caatinga.</title>
        <authorList>
            <person name="Ferreira-Neto J.R.C."/>
            <person name="da Silva M.D."/>
            <person name="Binneck E."/>
            <person name="de Melo N.F."/>
            <person name="da Silva R.H."/>
            <person name="de Melo A.L.T.M."/>
            <person name="Pandolfi V."/>
            <person name="Bustamante F.O."/>
            <person name="Brasileiro-Vidal A.C."/>
            <person name="Benko-Iseppon A.M."/>
        </authorList>
    </citation>
    <scope>NUCLEOTIDE SEQUENCE [LARGE SCALE GENOMIC DNA]</scope>
    <source>
        <tissue evidence="2">Leaves</tissue>
    </source>
</reference>
<evidence type="ECO:0000313" key="2">
    <source>
        <dbReference type="EMBL" id="MED6162351.1"/>
    </source>
</evidence>
<protein>
    <submittedName>
        <fullName evidence="2">Uncharacterized protein</fullName>
    </submittedName>
</protein>
<name>A0ABU6UMM1_9FABA</name>
<proteinExistence type="predicted"/>
<evidence type="ECO:0000313" key="3">
    <source>
        <dbReference type="Proteomes" id="UP001341840"/>
    </source>
</evidence>
<dbReference type="Proteomes" id="UP001341840">
    <property type="component" value="Unassembled WGS sequence"/>
</dbReference>
<organism evidence="2 3">
    <name type="scientific">Stylosanthes scabra</name>
    <dbReference type="NCBI Taxonomy" id="79078"/>
    <lineage>
        <taxon>Eukaryota</taxon>
        <taxon>Viridiplantae</taxon>
        <taxon>Streptophyta</taxon>
        <taxon>Embryophyta</taxon>
        <taxon>Tracheophyta</taxon>
        <taxon>Spermatophyta</taxon>
        <taxon>Magnoliopsida</taxon>
        <taxon>eudicotyledons</taxon>
        <taxon>Gunneridae</taxon>
        <taxon>Pentapetalae</taxon>
        <taxon>rosids</taxon>
        <taxon>fabids</taxon>
        <taxon>Fabales</taxon>
        <taxon>Fabaceae</taxon>
        <taxon>Papilionoideae</taxon>
        <taxon>50 kb inversion clade</taxon>
        <taxon>dalbergioids sensu lato</taxon>
        <taxon>Dalbergieae</taxon>
        <taxon>Pterocarpus clade</taxon>
        <taxon>Stylosanthes</taxon>
    </lineage>
</organism>
<comment type="caution">
    <text evidence="2">The sequence shown here is derived from an EMBL/GenBank/DDBJ whole genome shotgun (WGS) entry which is preliminary data.</text>
</comment>